<reference evidence="1 2" key="1">
    <citation type="submission" date="2021-03" db="EMBL/GenBank/DDBJ databases">
        <title>Actinomadura violae sp. nov., isolated from lichen in Thailand.</title>
        <authorList>
            <person name="Kanchanasin P."/>
            <person name="Saeng-In P."/>
            <person name="Phongsopitanun W."/>
            <person name="Yuki M."/>
            <person name="Kudo T."/>
            <person name="Ohkuma M."/>
            <person name="Tanasupawat S."/>
        </authorList>
    </citation>
    <scope>NUCLEOTIDE SEQUENCE [LARGE SCALE GENOMIC DNA]</scope>
    <source>
        <strain evidence="1 2">LCR2-06</strain>
    </source>
</reference>
<name>A0ABS3RY41_9ACTN</name>
<sequence length="84" mass="9358">MNRRSEYPSATIAGFAGRFIEHLLADLDDMDVQRFVSEHLMGSVDANNEFRVADDIRAMLSEAHITITVTPPTGRVTVHTEGAW</sequence>
<keyword evidence="2" id="KW-1185">Reference proteome</keyword>
<evidence type="ECO:0000313" key="2">
    <source>
        <dbReference type="Proteomes" id="UP000680206"/>
    </source>
</evidence>
<protein>
    <recommendedName>
        <fullName evidence="3">Halobacterial output domain-containing protein</fullName>
    </recommendedName>
</protein>
<evidence type="ECO:0000313" key="1">
    <source>
        <dbReference type="EMBL" id="MBO2461627.1"/>
    </source>
</evidence>
<dbReference type="RefSeq" id="WP_208245008.1">
    <property type="nucleotide sequence ID" value="NZ_JAGEPF010000018.1"/>
</dbReference>
<dbReference type="EMBL" id="JAGEPF010000018">
    <property type="protein sequence ID" value="MBO2461627.1"/>
    <property type="molecule type" value="Genomic_DNA"/>
</dbReference>
<gene>
    <name evidence="1" type="ORF">J4709_29070</name>
</gene>
<evidence type="ECO:0008006" key="3">
    <source>
        <dbReference type="Google" id="ProtNLM"/>
    </source>
</evidence>
<accession>A0ABS3RY41</accession>
<dbReference type="Proteomes" id="UP000680206">
    <property type="component" value="Unassembled WGS sequence"/>
</dbReference>
<organism evidence="1 2">
    <name type="scientific">Actinomadura violacea</name>
    <dbReference type="NCBI Taxonomy" id="2819934"/>
    <lineage>
        <taxon>Bacteria</taxon>
        <taxon>Bacillati</taxon>
        <taxon>Actinomycetota</taxon>
        <taxon>Actinomycetes</taxon>
        <taxon>Streptosporangiales</taxon>
        <taxon>Thermomonosporaceae</taxon>
        <taxon>Actinomadura</taxon>
    </lineage>
</organism>
<comment type="caution">
    <text evidence="1">The sequence shown here is derived from an EMBL/GenBank/DDBJ whole genome shotgun (WGS) entry which is preliminary data.</text>
</comment>
<proteinExistence type="predicted"/>